<reference evidence="2" key="1">
    <citation type="journal article" date="2012" name="Nature">
        <title>The oyster genome reveals stress adaptation and complexity of shell formation.</title>
        <authorList>
            <person name="Zhang G."/>
            <person name="Fang X."/>
            <person name="Guo X."/>
            <person name="Li L."/>
            <person name="Luo R."/>
            <person name="Xu F."/>
            <person name="Yang P."/>
            <person name="Zhang L."/>
            <person name="Wang X."/>
            <person name="Qi H."/>
            <person name="Xiong Z."/>
            <person name="Que H."/>
            <person name="Xie Y."/>
            <person name="Holland P.W."/>
            <person name="Paps J."/>
            <person name="Zhu Y."/>
            <person name="Wu F."/>
            <person name="Chen Y."/>
            <person name="Wang J."/>
            <person name="Peng C."/>
            <person name="Meng J."/>
            <person name="Yang L."/>
            <person name="Liu J."/>
            <person name="Wen B."/>
            <person name="Zhang N."/>
            <person name="Huang Z."/>
            <person name="Zhu Q."/>
            <person name="Feng Y."/>
            <person name="Mount A."/>
            <person name="Hedgecock D."/>
            <person name="Xu Z."/>
            <person name="Liu Y."/>
            <person name="Domazet-Loso T."/>
            <person name="Du Y."/>
            <person name="Sun X."/>
            <person name="Zhang S."/>
            <person name="Liu B."/>
            <person name="Cheng P."/>
            <person name="Jiang X."/>
            <person name="Li J."/>
            <person name="Fan D."/>
            <person name="Wang W."/>
            <person name="Fu W."/>
            <person name="Wang T."/>
            <person name="Wang B."/>
            <person name="Zhang J."/>
            <person name="Peng Z."/>
            <person name="Li Y."/>
            <person name="Li N."/>
            <person name="Wang J."/>
            <person name="Chen M."/>
            <person name="He Y."/>
            <person name="Tan F."/>
            <person name="Song X."/>
            <person name="Zheng Q."/>
            <person name="Huang R."/>
            <person name="Yang H."/>
            <person name="Du X."/>
            <person name="Chen L."/>
            <person name="Yang M."/>
            <person name="Gaffney P.M."/>
            <person name="Wang S."/>
            <person name="Luo L."/>
            <person name="She Z."/>
            <person name="Ming Y."/>
            <person name="Huang W."/>
            <person name="Zhang S."/>
            <person name="Huang B."/>
            <person name="Zhang Y."/>
            <person name="Qu T."/>
            <person name="Ni P."/>
            <person name="Miao G."/>
            <person name="Wang J."/>
            <person name="Wang Q."/>
            <person name="Steinberg C.E."/>
            <person name="Wang H."/>
            <person name="Li N."/>
            <person name="Qian L."/>
            <person name="Zhang G."/>
            <person name="Li Y."/>
            <person name="Yang H."/>
            <person name="Liu X."/>
            <person name="Wang J."/>
            <person name="Yin Y."/>
            <person name="Wang J."/>
        </authorList>
    </citation>
    <scope>NUCLEOTIDE SEQUENCE [LARGE SCALE GENOMIC DNA]</scope>
    <source>
        <strain evidence="2">05x7-T-G4-1.051#20</strain>
    </source>
</reference>
<dbReference type="PANTHER" id="PTHR16311">
    <property type="entry name" value="THROMBOSPONDIN TYPE I DOMAIN-CONTAINING 1"/>
    <property type="match status" value="1"/>
</dbReference>
<proteinExistence type="predicted"/>
<evidence type="ECO:0000256" key="1">
    <source>
        <dbReference type="ARBA" id="ARBA00023157"/>
    </source>
</evidence>
<gene>
    <name evidence="2" type="ORF">CGI_10023784</name>
</gene>
<dbReference type="InterPro" id="IPR036383">
    <property type="entry name" value="TSP1_rpt_sf"/>
</dbReference>
<dbReference type="AlphaFoldDB" id="K1QAW4"/>
<evidence type="ECO:0000313" key="2">
    <source>
        <dbReference type="EMBL" id="EKC28399.1"/>
    </source>
</evidence>
<dbReference type="PROSITE" id="PS50092">
    <property type="entry name" value="TSP1"/>
    <property type="match status" value="1"/>
</dbReference>
<protein>
    <submittedName>
        <fullName evidence="2">Netrin receptor UNC5D</fullName>
    </submittedName>
</protein>
<organism evidence="2">
    <name type="scientific">Magallana gigas</name>
    <name type="common">Pacific oyster</name>
    <name type="synonym">Crassostrea gigas</name>
    <dbReference type="NCBI Taxonomy" id="29159"/>
    <lineage>
        <taxon>Eukaryota</taxon>
        <taxon>Metazoa</taxon>
        <taxon>Spiralia</taxon>
        <taxon>Lophotrochozoa</taxon>
        <taxon>Mollusca</taxon>
        <taxon>Bivalvia</taxon>
        <taxon>Autobranchia</taxon>
        <taxon>Pteriomorphia</taxon>
        <taxon>Ostreida</taxon>
        <taxon>Ostreoidea</taxon>
        <taxon>Ostreidae</taxon>
        <taxon>Magallana</taxon>
    </lineage>
</organism>
<dbReference type="InterPro" id="IPR038877">
    <property type="entry name" value="THSD1"/>
</dbReference>
<name>K1QAW4_MAGGI</name>
<dbReference type="Pfam" id="PF00090">
    <property type="entry name" value="TSP_1"/>
    <property type="match status" value="1"/>
</dbReference>
<accession>K1QAW4</accession>
<keyword evidence="1" id="KW-1015">Disulfide bond</keyword>
<dbReference type="SMART" id="SM00209">
    <property type="entry name" value="TSP1"/>
    <property type="match status" value="1"/>
</dbReference>
<dbReference type="InParanoid" id="K1QAW4"/>
<dbReference type="GO" id="GO:0071944">
    <property type="term" value="C:cell periphery"/>
    <property type="evidence" value="ECO:0007669"/>
    <property type="project" value="TreeGrafter"/>
</dbReference>
<dbReference type="PANTHER" id="PTHR16311:SF3">
    <property type="entry name" value="THROMBOSPONDIN TYPE-1 DOMAIN-CONTAINING PROTEIN 1"/>
    <property type="match status" value="1"/>
</dbReference>
<dbReference type="PRINTS" id="PR01705">
    <property type="entry name" value="TSP1REPEAT"/>
</dbReference>
<dbReference type="FunFam" id="2.20.100.10:FF:000002">
    <property type="entry name" value="Unc-5 netrin receptor C"/>
    <property type="match status" value="1"/>
</dbReference>
<dbReference type="EMBL" id="JH818466">
    <property type="protein sequence ID" value="EKC28399.1"/>
    <property type="molecule type" value="Genomic_DNA"/>
</dbReference>
<keyword evidence="2" id="KW-0675">Receptor</keyword>
<sequence length="98" mass="10844">MGVNTEDKFCSIVVPVNGVWSVWSEWSNCIPVQCGVGNRTRSRSCDSPPPSSGGKHCEGYPGESEECNSITCLSNECKKFCKCIEYDIRNKVDQSFVL</sequence>
<dbReference type="SUPFAM" id="SSF82895">
    <property type="entry name" value="TSP-1 type 1 repeat"/>
    <property type="match status" value="1"/>
</dbReference>
<dbReference type="HOGENOM" id="CLU_2529621_0_0_1"/>
<dbReference type="Gene3D" id="2.20.100.10">
    <property type="entry name" value="Thrombospondin type-1 (TSP1) repeat"/>
    <property type="match status" value="1"/>
</dbReference>
<dbReference type="InterPro" id="IPR000884">
    <property type="entry name" value="TSP1_rpt"/>
</dbReference>